<evidence type="ECO:0000313" key="2">
    <source>
        <dbReference type="EMBL" id="MBB6050701.1"/>
    </source>
</evidence>
<protein>
    <recommendedName>
        <fullName evidence="4">Outer membrane protein beta-barrel domain-containing protein</fullName>
    </recommendedName>
</protein>
<evidence type="ECO:0000256" key="1">
    <source>
        <dbReference type="SAM" id="SignalP"/>
    </source>
</evidence>
<dbReference type="AlphaFoldDB" id="A0A7W9W700"/>
<keyword evidence="1" id="KW-0732">Signal</keyword>
<dbReference type="Proteomes" id="UP000520814">
    <property type="component" value="Unassembled WGS sequence"/>
</dbReference>
<reference evidence="2 3" key="1">
    <citation type="submission" date="2020-08" db="EMBL/GenBank/DDBJ databases">
        <title>Genomic Encyclopedia of Type Strains, Phase IV (KMG-IV): sequencing the most valuable type-strain genomes for metagenomic binning, comparative biology and taxonomic classification.</title>
        <authorList>
            <person name="Goeker M."/>
        </authorList>
    </citation>
    <scope>NUCLEOTIDE SEQUENCE [LARGE SCALE GENOMIC DNA]</scope>
    <source>
        <strain evidence="2 3">DSM 23562</strain>
    </source>
</reference>
<sequence length="197" mass="20315">MNRLILSASALLLTGLMAHAEEPVLTSGTYIFAGGTSLLSESTRKGISESGLVIGLGTASRGSQRQVGVPSWELTHFLSEGQGNTLTATGLSYVERAPTTSGARSYYGFGLGVASLKLDVPGPAASDIFSATRSTTRATSADGPLAIKNLSGTRFVPSFLLGTPLGSKAFIEARYTGLGSLSGVRADQYSLSLGIHL</sequence>
<accession>A0A7W9W700</accession>
<gene>
    <name evidence="2" type="ORF">HNQ39_002492</name>
</gene>
<dbReference type="EMBL" id="JACHGW010000002">
    <property type="protein sequence ID" value="MBB6050701.1"/>
    <property type="molecule type" value="Genomic_DNA"/>
</dbReference>
<name>A0A7W9W700_ARMRO</name>
<feature type="signal peptide" evidence="1">
    <location>
        <begin position="1"/>
        <end position="20"/>
    </location>
</feature>
<feature type="chain" id="PRO_5031506488" description="Outer membrane protein beta-barrel domain-containing protein" evidence="1">
    <location>
        <begin position="21"/>
        <end position="197"/>
    </location>
</feature>
<comment type="caution">
    <text evidence="2">The sequence shown here is derived from an EMBL/GenBank/DDBJ whole genome shotgun (WGS) entry which is preliminary data.</text>
</comment>
<evidence type="ECO:0008006" key="4">
    <source>
        <dbReference type="Google" id="ProtNLM"/>
    </source>
</evidence>
<dbReference type="RefSeq" id="WP_184196144.1">
    <property type="nucleotide sequence ID" value="NZ_JACHGW010000002.1"/>
</dbReference>
<evidence type="ECO:0000313" key="3">
    <source>
        <dbReference type="Proteomes" id="UP000520814"/>
    </source>
</evidence>
<keyword evidence="3" id="KW-1185">Reference proteome</keyword>
<proteinExistence type="predicted"/>
<organism evidence="2 3">
    <name type="scientific">Armatimonas rosea</name>
    <dbReference type="NCBI Taxonomy" id="685828"/>
    <lineage>
        <taxon>Bacteria</taxon>
        <taxon>Bacillati</taxon>
        <taxon>Armatimonadota</taxon>
        <taxon>Armatimonadia</taxon>
        <taxon>Armatimonadales</taxon>
        <taxon>Armatimonadaceae</taxon>
        <taxon>Armatimonas</taxon>
    </lineage>
</organism>